<keyword evidence="1" id="KW-0732">Signal</keyword>
<gene>
    <name evidence="4" type="ORF">A3A21_00130</name>
</gene>
<comment type="caution">
    <text evidence="4">The sequence shown here is derived from an EMBL/GenBank/DDBJ whole genome shotgun (WGS) entry which is preliminary data.</text>
</comment>
<dbReference type="AlphaFoldDB" id="A0A1F6BS87"/>
<dbReference type="InterPro" id="IPR006558">
    <property type="entry name" value="LamG-like"/>
</dbReference>
<protein>
    <recommendedName>
        <fullName evidence="3">LamG-like jellyroll fold domain-containing protein</fullName>
    </recommendedName>
</protein>
<dbReference type="InterPro" id="IPR013320">
    <property type="entry name" value="ConA-like_dom_sf"/>
</dbReference>
<name>A0A1F6BS87_9BACT</name>
<feature type="domain" description="LamG-like jellyroll fold" evidence="3">
    <location>
        <begin position="162"/>
        <end position="294"/>
    </location>
</feature>
<evidence type="ECO:0000256" key="1">
    <source>
        <dbReference type="ARBA" id="ARBA00022729"/>
    </source>
</evidence>
<evidence type="ECO:0000256" key="2">
    <source>
        <dbReference type="ARBA" id="ARBA00023157"/>
    </source>
</evidence>
<evidence type="ECO:0000259" key="3">
    <source>
        <dbReference type="SMART" id="SM00560"/>
    </source>
</evidence>
<dbReference type="Gene3D" id="2.60.120.200">
    <property type="match status" value="1"/>
</dbReference>
<proteinExistence type="predicted"/>
<dbReference type="SMART" id="SM00560">
    <property type="entry name" value="LamGL"/>
    <property type="match status" value="1"/>
</dbReference>
<evidence type="ECO:0000313" key="4">
    <source>
        <dbReference type="EMBL" id="OGG39693.1"/>
    </source>
</evidence>
<organism evidence="4 5">
    <name type="scientific">Candidatus Jorgensenbacteria bacterium RIFCSPLOWO2_01_FULL_45_25b</name>
    <dbReference type="NCBI Taxonomy" id="1798471"/>
    <lineage>
        <taxon>Bacteria</taxon>
        <taxon>Candidatus Joergenseniibacteriota</taxon>
    </lineage>
</organism>
<dbReference type="Proteomes" id="UP000176996">
    <property type="component" value="Unassembled WGS sequence"/>
</dbReference>
<dbReference type="EMBL" id="MFKK01000037">
    <property type="protein sequence ID" value="OGG39693.1"/>
    <property type="molecule type" value="Genomic_DNA"/>
</dbReference>
<accession>A0A1F6BS87</accession>
<dbReference type="Pfam" id="PF13385">
    <property type="entry name" value="Laminin_G_3"/>
    <property type="match status" value="1"/>
</dbReference>
<evidence type="ECO:0000313" key="5">
    <source>
        <dbReference type="Proteomes" id="UP000176996"/>
    </source>
</evidence>
<dbReference type="STRING" id="1798471.A3A21_00130"/>
<keyword evidence="2" id="KW-1015">Disulfide bond</keyword>
<dbReference type="SUPFAM" id="SSF49899">
    <property type="entry name" value="Concanavalin A-like lectins/glucanases"/>
    <property type="match status" value="1"/>
</dbReference>
<sequence>MKNTRGGRGGWENNNYIVRNVISEKPFEWSLSGGAVSSFSLRWGSSPENLQYRKDGIIGTSIAMYGLNTSSTCYWQVIGVNGSSTIFGNIQSFTTAPVFTYYLPFNENSGTVTRDSTLGTTATLYGGARFSTFCPEGSCLNFTSSTTAYASIPTTSTLIGFRDITLQAWVFRRAVSPRTHVRVVSKDYDYFLGFSGAGSNRLAVDSGGGGGWQGLTTATRDLPLGRWVHIAYTYSSSTNRLYYDGELVEEQAKTRTFGPGTQPLTISGPTFAFNDPFDGLVDEVKISPFAKTGAEIRAEVLTKTPPMP</sequence>
<reference evidence="4 5" key="1">
    <citation type="journal article" date="2016" name="Nat. Commun.">
        <title>Thousands of microbial genomes shed light on interconnected biogeochemical processes in an aquifer system.</title>
        <authorList>
            <person name="Anantharaman K."/>
            <person name="Brown C.T."/>
            <person name="Hug L.A."/>
            <person name="Sharon I."/>
            <person name="Castelle C.J."/>
            <person name="Probst A.J."/>
            <person name="Thomas B.C."/>
            <person name="Singh A."/>
            <person name="Wilkins M.J."/>
            <person name="Karaoz U."/>
            <person name="Brodie E.L."/>
            <person name="Williams K.H."/>
            <person name="Hubbard S.S."/>
            <person name="Banfield J.F."/>
        </authorList>
    </citation>
    <scope>NUCLEOTIDE SEQUENCE [LARGE SCALE GENOMIC DNA]</scope>
</reference>